<gene>
    <name evidence="1" type="ORF">C1SCF055_LOCUS31156</name>
</gene>
<dbReference type="Proteomes" id="UP001152797">
    <property type="component" value="Unassembled WGS sequence"/>
</dbReference>
<reference evidence="1" key="1">
    <citation type="submission" date="2022-10" db="EMBL/GenBank/DDBJ databases">
        <authorList>
            <person name="Chen Y."/>
            <person name="Dougan E. K."/>
            <person name="Chan C."/>
            <person name="Rhodes N."/>
            <person name="Thang M."/>
        </authorList>
    </citation>
    <scope>NUCLEOTIDE SEQUENCE</scope>
</reference>
<name>A0A9P1D7X3_9DINO</name>
<evidence type="ECO:0000313" key="2">
    <source>
        <dbReference type="EMBL" id="CAL1158810.1"/>
    </source>
</evidence>
<dbReference type="EMBL" id="CAMXCT030003624">
    <property type="protein sequence ID" value="CAL4792747.1"/>
    <property type="molecule type" value="Genomic_DNA"/>
</dbReference>
<sequence length="100" mass="11244">MGTFVDILDCILLAHNVYDKAVHLLVADGSPLELRCTWDIVKEFIPDKPLPPAPEGKGWILLMCSADYSVRPVSSRDTQPSRFFQDHYAHVPRHGNTNQA</sequence>
<reference evidence="2" key="2">
    <citation type="submission" date="2024-04" db="EMBL/GenBank/DDBJ databases">
        <authorList>
            <person name="Chen Y."/>
            <person name="Shah S."/>
            <person name="Dougan E. K."/>
            <person name="Thang M."/>
            <person name="Chan C."/>
        </authorList>
    </citation>
    <scope>NUCLEOTIDE SEQUENCE [LARGE SCALE GENOMIC DNA]</scope>
</reference>
<evidence type="ECO:0000313" key="1">
    <source>
        <dbReference type="EMBL" id="CAI4005435.1"/>
    </source>
</evidence>
<protein>
    <submittedName>
        <fullName evidence="1">Uncharacterized protein</fullName>
    </submittedName>
</protein>
<comment type="caution">
    <text evidence="1">The sequence shown here is derived from an EMBL/GenBank/DDBJ whole genome shotgun (WGS) entry which is preliminary data.</text>
</comment>
<accession>A0A9P1D7X3</accession>
<dbReference type="EMBL" id="CAMXCT020003624">
    <property type="protein sequence ID" value="CAL1158810.1"/>
    <property type="molecule type" value="Genomic_DNA"/>
</dbReference>
<keyword evidence="3" id="KW-1185">Reference proteome</keyword>
<dbReference type="AlphaFoldDB" id="A0A9P1D7X3"/>
<proteinExistence type="predicted"/>
<evidence type="ECO:0000313" key="3">
    <source>
        <dbReference type="Proteomes" id="UP001152797"/>
    </source>
</evidence>
<dbReference type="EMBL" id="CAMXCT010003624">
    <property type="protein sequence ID" value="CAI4005435.1"/>
    <property type="molecule type" value="Genomic_DNA"/>
</dbReference>
<organism evidence="1">
    <name type="scientific">Cladocopium goreaui</name>
    <dbReference type="NCBI Taxonomy" id="2562237"/>
    <lineage>
        <taxon>Eukaryota</taxon>
        <taxon>Sar</taxon>
        <taxon>Alveolata</taxon>
        <taxon>Dinophyceae</taxon>
        <taxon>Suessiales</taxon>
        <taxon>Symbiodiniaceae</taxon>
        <taxon>Cladocopium</taxon>
    </lineage>
</organism>